<keyword evidence="5 7" id="KW-1133">Transmembrane helix</keyword>
<dbReference type="EMBL" id="FO681348">
    <property type="protein sequence ID" value="CCV66614.1"/>
    <property type="molecule type" value="Genomic_DNA"/>
</dbReference>
<keyword evidence="4 7" id="KW-0812">Transmembrane</keyword>
<evidence type="ECO:0000256" key="6">
    <source>
        <dbReference type="ARBA" id="ARBA00023136"/>
    </source>
</evidence>
<feature type="transmembrane region" description="Helical" evidence="7">
    <location>
        <begin position="269"/>
        <end position="288"/>
    </location>
</feature>
<dbReference type="UniPathway" id="UPA00664"/>
<feature type="transmembrane region" description="Helical" evidence="7">
    <location>
        <begin position="72"/>
        <end position="94"/>
    </location>
</feature>
<proteinExistence type="inferred from homology"/>
<evidence type="ECO:0000313" key="8">
    <source>
        <dbReference type="EMBL" id="CCV66614.1"/>
    </source>
</evidence>
<comment type="pathway">
    <text evidence="7">Protein modification; lipoprotein biosynthesis (diacylglyceryl transfer).</text>
</comment>
<feature type="transmembrane region" description="Helical" evidence="7">
    <location>
        <begin position="137"/>
        <end position="155"/>
    </location>
</feature>
<dbReference type="PANTHER" id="PTHR30589:SF0">
    <property type="entry name" value="PHOSPHATIDYLGLYCEROL--PROLIPOPROTEIN DIACYLGLYCERYL TRANSFERASE"/>
    <property type="match status" value="1"/>
</dbReference>
<dbReference type="Proteomes" id="UP000032737">
    <property type="component" value="Chromosome"/>
</dbReference>
<dbReference type="PANTHER" id="PTHR30589">
    <property type="entry name" value="PROLIPOPROTEIN DIACYLGLYCERYL TRANSFERASE"/>
    <property type="match status" value="1"/>
</dbReference>
<keyword evidence="2 7" id="KW-1003">Cell membrane</keyword>
<dbReference type="GO" id="GO:0042158">
    <property type="term" value="P:lipoprotein biosynthetic process"/>
    <property type="evidence" value="ECO:0007669"/>
    <property type="project" value="UniProtKB-UniRule"/>
</dbReference>
<keyword evidence="6 7" id="KW-0472">Membrane</keyword>
<dbReference type="PROSITE" id="PS01311">
    <property type="entry name" value="LGT"/>
    <property type="match status" value="1"/>
</dbReference>
<keyword evidence="8" id="KW-0449">Lipoprotein</keyword>
<dbReference type="AlphaFoldDB" id="U4KTF8"/>
<feature type="transmembrane region" description="Helical" evidence="7">
    <location>
        <begin position="230"/>
        <end position="249"/>
    </location>
</feature>
<dbReference type="InterPro" id="IPR001640">
    <property type="entry name" value="Lgt"/>
</dbReference>
<gene>
    <name evidence="7" type="primary">lgt</name>
    <name evidence="8" type="ORF">BN85315930</name>
</gene>
<comment type="function">
    <text evidence="7">Catalyzes the transfer of the diacylglyceryl group from phosphatidylglycerol to the sulfhydryl group of the N-terminal cysteine of a prolipoprotein, the first step in the formation of mature lipoproteins.</text>
</comment>
<name>U4KTF8_9MOLU</name>
<feature type="transmembrane region" description="Helical" evidence="7">
    <location>
        <begin position="200"/>
        <end position="218"/>
    </location>
</feature>
<comment type="similarity">
    <text evidence="1 7">Belongs to the Lgt family.</text>
</comment>
<accession>U4KTF8</accession>
<feature type="transmembrane region" description="Helical" evidence="7">
    <location>
        <begin position="33"/>
        <end position="60"/>
    </location>
</feature>
<dbReference type="HOGENOM" id="CLU_013386_0_1_14"/>
<reference evidence="8 9" key="1">
    <citation type="journal article" date="2013" name="J. Mol. Microbiol. Biotechnol.">
        <title>Analysis of the Complete Genomes of Acholeplasma brassicae , A. palmae and A. laidlawii and Their Comparison to the Obligate Parasites from ' Candidatus Phytoplasma'.</title>
        <authorList>
            <person name="Kube M."/>
            <person name="Siewert C."/>
            <person name="Migdoll A.M."/>
            <person name="Duduk B."/>
            <person name="Holz S."/>
            <person name="Rabus R."/>
            <person name="Seemuller E."/>
            <person name="Mitrovic J."/>
            <person name="Muller I."/>
            <person name="Buttner C."/>
            <person name="Reinhardt R."/>
        </authorList>
    </citation>
    <scope>NUCLEOTIDE SEQUENCE [LARGE SCALE GENOMIC DNA]</scope>
    <source>
        <strain evidence="9">0502</strain>
    </source>
</reference>
<keyword evidence="3 7" id="KW-0808">Transferase</keyword>
<comment type="catalytic activity">
    <reaction evidence="7">
        <text>L-cysteinyl-[prolipoprotein] + a 1,2-diacyl-sn-glycero-3-phospho-(1'-sn-glycerol) = an S-1,2-diacyl-sn-glyceryl-L-cysteinyl-[prolipoprotein] + sn-glycerol 1-phosphate + H(+)</text>
        <dbReference type="Rhea" id="RHEA:56712"/>
        <dbReference type="Rhea" id="RHEA-COMP:14679"/>
        <dbReference type="Rhea" id="RHEA-COMP:14680"/>
        <dbReference type="ChEBI" id="CHEBI:15378"/>
        <dbReference type="ChEBI" id="CHEBI:29950"/>
        <dbReference type="ChEBI" id="CHEBI:57685"/>
        <dbReference type="ChEBI" id="CHEBI:64716"/>
        <dbReference type="ChEBI" id="CHEBI:140658"/>
        <dbReference type="EC" id="2.5.1.145"/>
    </reaction>
</comment>
<dbReference type="STRING" id="61635.BN85315930"/>
<dbReference type="Pfam" id="PF01790">
    <property type="entry name" value="LGT"/>
    <property type="match status" value="1"/>
</dbReference>
<evidence type="ECO:0000256" key="5">
    <source>
        <dbReference type="ARBA" id="ARBA00022989"/>
    </source>
</evidence>
<protein>
    <recommendedName>
        <fullName evidence="7">Phosphatidylglycerol--prolipoprotein diacylglyceryl transferase</fullName>
        <ecNumber evidence="7">2.5.1.145</ecNumber>
    </recommendedName>
</protein>
<evidence type="ECO:0000256" key="4">
    <source>
        <dbReference type="ARBA" id="ARBA00022692"/>
    </source>
</evidence>
<evidence type="ECO:0000256" key="7">
    <source>
        <dbReference type="HAMAP-Rule" id="MF_01147"/>
    </source>
</evidence>
<dbReference type="GO" id="GO:0005886">
    <property type="term" value="C:plasma membrane"/>
    <property type="evidence" value="ECO:0007669"/>
    <property type="project" value="UniProtKB-SubCell"/>
</dbReference>
<dbReference type="KEGG" id="abra:BN85315930"/>
<dbReference type="NCBIfam" id="TIGR00544">
    <property type="entry name" value="lgt"/>
    <property type="match status" value="1"/>
</dbReference>
<sequence>MGYGLGFGMVLWFLFLLLMATIGQEPPFDSVAIAIGGFSIAWYAVFIISGIVFASILGFYEIKFIGINKDDLYDGILFTVPLAIVGARLYYVIFDPHNNYTSIAEVFDIAGGGLAIHGAVITTILFLIFFTRYKQMNLWKVLDILAPGFLIGQIMGRWGNFFNQEAHGGETTRTFLKDTLHLPEFIVENMNKGGVYYHPTFLYEGLWNLLGLAIILVLRRKKVFKIGDLIGVYLIWYGLGRGFLIEPFRTDPLWIGKPVEGAAFSLFKVNILMSLLLFVGGGVVYLVLKNLVFFKELPYYIDVYNDGKKELEANK</sequence>
<dbReference type="HAMAP" id="MF_01147">
    <property type="entry name" value="Lgt"/>
    <property type="match status" value="1"/>
</dbReference>
<evidence type="ECO:0000256" key="3">
    <source>
        <dbReference type="ARBA" id="ARBA00022679"/>
    </source>
</evidence>
<feature type="binding site" evidence="7">
    <location>
        <position position="157"/>
    </location>
    <ligand>
        <name>a 1,2-diacyl-sn-glycero-3-phospho-(1'-sn-glycerol)</name>
        <dbReference type="ChEBI" id="CHEBI:64716"/>
    </ligand>
</feature>
<comment type="subcellular location">
    <subcellularLocation>
        <location evidence="7">Cell membrane</location>
        <topology evidence="7">Multi-pass membrane protein</topology>
    </subcellularLocation>
</comment>
<evidence type="ECO:0000256" key="2">
    <source>
        <dbReference type="ARBA" id="ARBA00022475"/>
    </source>
</evidence>
<dbReference type="EC" id="2.5.1.145" evidence="7"/>
<keyword evidence="9" id="KW-1185">Reference proteome</keyword>
<evidence type="ECO:0000256" key="1">
    <source>
        <dbReference type="ARBA" id="ARBA00007150"/>
    </source>
</evidence>
<feature type="transmembrane region" description="Helical" evidence="7">
    <location>
        <begin position="106"/>
        <end position="130"/>
    </location>
</feature>
<organism evidence="8 9">
    <name type="scientific">Acholeplasma brassicae</name>
    <dbReference type="NCBI Taxonomy" id="61635"/>
    <lineage>
        <taxon>Bacteria</taxon>
        <taxon>Bacillati</taxon>
        <taxon>Mycoplasmatota</taxon>
        <taxon>Mollicutes</taxon>
        <taxon>Acholeplasmatales</taxon>
        <taxon>Acholeplasmataceae</taxon>
        <taxon>Acholeplasma</taxon>
    </lineage>
</organism>
<evidence type="ECO:0000313" key="9">
    <source>
        <dbReference type="Proteomes" id="UP000032737"/>
    </source>
</evidence>
<dbReference type="GO" id="GO:0008961">
    <property type="term" value="F:phosphatidylglycerol-prolipoprotein diacylglyceryl transferase activity"/>
    <property type="evidence" value="ECO:0007669"/>
    <property type="project" value="UniProtKB-UniRule"/>
</dbReference>